<evidence type="ECO:0000256" key="4">
    <source>
        <dbReference type="ARBA" id="ARBA00022989"/>
    </source>
</evidence>
<feature type="compositionally biased region" description="Basic residues" evidence="7">
    <location>
        <begin position="34"/>
        <end position="46"/>
    </location>
</feature>
<dbReference type="GO" id="GO:1990961">
    <property type="term" value="P:xenobiotic detoxification by transmembrane export across the plasma membrane"/>
    <property type="evidence" value="ECO:0007669"/>
    <property type="project" value="InterPro"/>
</dbReference>
<feature type="transmembrane region" description="Helical" evidence="6">
    <location>
        <begin position="959"/>
        <end position="982"/>
    </location>
</feature>
<feature type="transmembrane region" description="Helical" evidence="6">
    <location>
        <begin position="174"/>
        <end position="195"/>
    </location>
</feature>
<dbReference type="GO" id="GO:0042910">
    <property type="term" value="F:xenobiotic transmembrane transporter activity"/>
    <property type="evidence" value="ECO:0007669"/>
    <property type="project" value="InterPro"/>
</dbReference>
<feature type="transmembrane region" description="Helical" evidence="6">
    <location>
        <begin position="1445"/>
        <end position="1465"/>
    </location>
</feature>
<organism evidence="8">
    <name type="scientific">Prunus dulcis</name>
    <name type="common">Almond</name>
    <name type="synonym">Amygdalus dulcis</name>
    <dbReference type="NCBI Taxonomy" id="3755"/>
    <lineage>
        <taxon>Eukaryota</taxon>
        <taxon>Viridiplantae</taxon>
        <taxon>Streptophyta</taxon>
        <taxon>Embryophyta</taxon>
        <taxon>Tracheophyta</taxon>
        <taxon>Spermatophyta</taxon>
        <taxon>Magnoliopsida</taxon>
        <taxon>eudicotyledons</taxon>
        <taxon>Gunneridae</taxon>
        <taxon>Pentapetalae</taxon>
        <taxon>rosids</taxon>
        <taxon>fabids</taxon>
        <taxon>Rosales</taxon>
        <taxon>Rosaceae</taxon>
        <taxon>Amygdaloideae</taxon>
        <taxon>Amygdaleae</taxon>
        <taxon>Prunus</taxon>
    </lineage>
</organism>
<evidence type="ECO:0000256" key="7">
    <source>
        <dbReference type="SAM" id="MobiDB-lite"/>
    </source>
</evidence>
<feature type="transmembrane region" description="Helical" evidence="6">
    <location>
        <begin position="664"/>
        <end position="683"/>
    </location>
</feature>
<feature type="region of interest" description="Disordered" evidence="7">
    <location>
        <begin position="1"/>
        <end position="54"/>
    </location>
</feature>
<feature type="transmembrane region" description="Helical" evidence="6">
    <location>
        <begin position="1344"/>
        <end position="1368"/>
    </location>
</feature>
<feature type="transmembrane region" description="Helical" evidence="6">
    <location>
        <begin position="478"/>
        <end position="496"/>
    </location>
</feature>
<evidence type="ECO:0000256" key="5">
    <source>
        <dbReference type="ARBA" id="ARBA00023136"/>
    </source>
</evidence>
<dbReference type="GO" id="GO:0016020">
    <property type="term" value="C:membrane"/>
    <property type="evidence" value="ECO:0007669"/>
    <property type="project" value="UniProtKB-SubCell"/>
</dbReference>
<dbReference type="PANTHER" id="PTHR11206">
    <property type="entry name" value="MULTIDRUG RESISTANCE PROTEIN"/>
    <property type="match status" value="1"/>
</dbReference>
<feature type="transmembrane region" description="Helical" evidence="6">
    <location>
        <begin position="1039"/>
        <end position="1063"/>
    </location>
</feature>
<feature type="transmembrane region" description="Helical" evidence="6">
    <location>
        <begin position="1380"/>
        <end position="1401"/>
    </location>
</feature>
<gene>
    <name evidence="8" type="ORF">Prudu_012140</name>
</gene>
<feature type="transmembrane region" description="Helical" evidence="6">
    <location>
        <begin position="141"/>
        <end position="162"/>
    </location>
</feature>
<accession>A0A4Y1RD12</accession>
<dbReference type="EMBL" id="AP019300">
    <property type="protein sequence ID" value="BBH01768.1"/>
    <property type="molecule type" value="Genomic_DNA"/>
</dbReference>
<dbReference type="GO" id="GO:0015297">
    <property type="term" value="F:antiporter activity"/>
    <property type="evidence" value="ECO:0007669"/>
    <property type="project" value="InterPro"/>
</dbReference>
<feature type="transmembrane region" description="Helical" evidence="6">
    <location>
        <begin position="1154"/>
        <end position="1171"/>
    </location>
</feature>
<feature type="transmembrane region" description="Helical" evidence="6">
    <location>
        <begin position="703"/>
        <end position="721"/>
    </location>
</feature>
<feature type="transmembrane region" description="Helical" evidence="6">
    <location>
        <begin position="207"/>
        <end position="232"/>
    </location>
</feature>
<feature type="transmembrane region" description="Helical" evidence="6">
    <location>
        <begin position="1112"/>
        <end position="1134"/>
    </location>
</feature>
<evidence type="ECO:0000256" key="3">
    <source>
        <dbReference type="ARBA" id="ARBA00022692"/>
    </source>
</evidence>
<comment type="similarity">
    <text evidence="2 6">Belongs to the multi antimicrobial extrusion (MATE) (TC 2.A.66.1) family.</text>
</comment>
<feature type="compositionally biased region" description="Basic and acidic residues" evidence="7">
    <location>
        <begin position="1"/>
        <end position="10"/>
    </location>
</feature>
<feature type="transmembrane region" description="Helical" evidence="6">
    <location>
        <begin position="621"/>
        <end position="643"/>
    </location>
</feature>
<feature type="transmembrane region" description="Helical" evidence="6">
    <location>
        <begin position="244"/>
        <end position="266"/>
    </location>
</feature>
<feature type="transmembrane region" description="Helical" evidence="6">
    <location>
        <begin position="595"/>
        <end position="615"/>
    </location>
</feature>
<dbReference type="InterPro" id="IPR002528">
    <property type="entry name" value="MATE_fam"/>
</dbReference>
<sequence length="1485" mass="162050">MRHTAKEIIKTKGWANESGPPLWPNSKQNSIPRFRSKNPKRKKRRKMEMLADSESSDRYITTALLEADSHGEEGTQRNRRSWKKVYLDVDKAKKQELYQTVAEKMIAEDGFGEEGSKRRWWNKLLDVEEAKVQVYFSLPTILTNVFFSLIPLVSVMFAGHLGELQLAGATLANSWANVTGFAFVVGLSGALETLCGQGFGAKSYRMLGIYLQASCIVSFLFCFMISIIWFYTEPILILLHQDPQISKCAALFLKFLFPGLFAYGFLQNILRFHQTQSVYVMPMVFSGIAFVIHIGITYVLVHWTALGFKGAPLAASISLWISVLMMAFNVNYTKSFERTWEGFSIESFNHILTGLKFALPSATMECLEEWAFEILVFMGGLMPNSAKTTSLLAICVNTQEIGYMVTSGLSAAASTRVSNELGAGNPGRAKNAMVVTLKLSVLLSFVIILALAFGHNVWAGFFIDSNASYAVLRQDFASMTPLLAISIIVDSVQGVFSGVARGCGWQHLAVYVNLATFYLIGMTIAGLLGFKFKLYAKGLWIGIICGLSFQASTLMLITLLKKWTQSDSSKHPEEGSPLLDVEEAKKQVLFSLPTTLTNVMFYFITLVSVMFAGHLGQLQLAAANLAMSWASATGLAVVIGLSGALETLCGQAFGAREYGMLGKYLQASCLISLLASLLISPLWFFSEPVLISLLHQDAEASKLSAVFMKLFIPGLVAFGILQNGLRFLQTQSAVVVPFVFSFISLGLHIGLTYYLVHFTPLGFRGVPLAASISLCFSLLMFAIYILCSKKFESTWEGFSLASFSHVPTVLRLGLPGAAVECLEDWTFEFLVFMAGAFPHPTQSTSLLGICVNVELIGYMVSYGLSAAVSTRVSNELGAGNPEKAKSAMTVALKFSGFLAFLLGLALAIGHNFWAGLFGSTPEIVKAFASMTPLVAVSVILEPLQGVVLGVTTGCGWQKLVCYVNLATYLVGMAISGLLGLTTELHAKGLWIGLMFGISCQTSIILVAEKMISEGGHGEEESERRWWNNLLDIEEAKKQVLFSLPIIPTNVFFSLIPLVSVMFAGHLGELQLAGATLANSWANVTGFALVVGLSGALETLCGQGFGAKSYRMLGIYLQASCIISFLLCSIISIIWLYTEPLLILLHQDPQISKTAALFLKHLIPGLFAYGFLQNILRFLQTQSVYVMPMVFSVIAIVFHIGITYGLVHRTALGFLGAPLAASISLWLSVLMLAFNVSCTKSFERTWEGFSFECFDYILTGLKLALPSATMECLEEWGFEILVLLGGLMPNSARTSSLLAMCVNTQEIGYKITYGLIAAASTRVSNELGAGNPDRAKNAMVATLKLSVLLSFAIILALVFGHNIWVAFFIDSNASYAVLRQDFASMTPLLAISIIVDSVQGVFSGVARGCGWQHLAVYVNLATFYLIGMTIAGLLGFKFKLYAKGMWIGITCGLSFQASTLLLITLLKEWPRSDLSKNPEEGSPVLV</sequence>
<feature type="transmembrane region" description="Helical" evidence="6">
    <location>
        <begin position="313"/>
        <end position="332"/>
    </location>
</feature>
<evidence type="ECO:0000313" key="8">
    <source>
        <dbReference type="EMBL" id="BBH01768.1"/>
    </source>
</evidence>
<proteinExistence type="inferred from homology"/>
<protein>
    <recommendedName>
        <fullName evidence="6">Protein DETOXIFICATION</fullName>
    </recommendedName>
    <alternativeName>
        <fullName evidence="6">Multidrug and toxic compound extrusion protein</fullName>
    </alternativeName>
</protein>
<dbReference type="InterPro" id="IPR045069">
    <property type="entry name" value="MATE_euk"/>
</dbReference>
<dbReference type="CDD" id="cd13132">
    <property type="entry name" value="MATE_eukaryotic"/>
    <property type="match status" value="3"/>
</dbReference>
<dbReference type="NCBIfam" id="TIGR00797">
    <property type="entry name" value="matE"/>
    <property type="match status" value="3"/>
</dbReference>
<feature type="transmembrane region" description="Helical" evidence="6">
    <location>
        <begin position="1083"/>
        <end position="1100"/>
    </location>
</feature>
<feature type="transmembrane region" description="Helical" evidence="6">
    <location>
        <begin position="278"/>
        <end position="301"/>
    </location>
</feature>
<dbReference type="Pfam" id="PF01554">
    <property type="entry name" value="MatE"/>
    <property type="match status" value="6"/>
</dbReference>
<feature type="transmembrane region" description="Helical" evidence="6">
    <location>
        <begin position="1183"/>
        <end position="1205"/>
    </location>
</feature>
<feature type="transmembrane region" description="Helical" evidence="6">
    <location>
        <begin position="768"/>
        <end position="787"/>
    </location>
</feature>
<feature type="transmembrane region" description="Helical" evidence="6">
    <location>
        <begin position="733"/>
        <end position="756"/>
    </location>
</feature>
<feature type="transmembrane region" description="Helical" evidence="6">
    <location>
        <begin position="439"/>
        <end position="458"/>
    </location>
</feature>
<keyword evidence="4 6" id="KW-1133">Transmembrane helix</keyword>
<feature type="transmembrane region" description="Helical" evidence="6">
    <location>
        <begin position="1211"/>
        <end position="1233"/>
    </location>
</feature>
<feature type="transmembrane region" description="Helical" evidence="6">
    <location>
        <begin position="538"/>
        <end position="560"/>
    </location>
</feature>
<evidence type="ECO:0000256" key="2">
    <source>
        <dbReference type="ARBA" id="ARBA00010199"/>
    </source>
</evidence>
<feature type="transmembrane region" description="Helical" evidence="6">
    <location>
        <begin position="988"/>
        <end position="1007"/>
    </location>
</feature>
<feature type="transmembrane region" description="Helical" evidence="6">
    <location>
        <begin position="890"/>
        <end position="913"/>
    </location>
</feature>
<name>A0A4Y1RD12_PRUDU</name>
<feature type="transmembrane region" description="Helical" evidence="6">
    <location>
        <begin position="1413"/>
        <end position="1433"/>
    </location>
</feature>
<comment type="subcellular location">
    <subcellularLocation>
        <location evidence="1">Membrane</location>
        <topology evidence="1">Multi-pass membrane protein</topology>
    </subcellularLocation>
</comment>
<feature type="transmembrane region" description="Helical" evidence="6">
    <location>
        <begin position="508"/>
        <end position="532"/>
    </location>
</feature>
<feature type="transmembrane region" description="Helical" evidence="6">
    <location>
        <begin position="933"/>
        <end position="952"/>
    </location>
</feature>
<reference evidence="8" key="1">
    <citation type="journal article" date="2019" name="Science">
        <title>Mutation of a bHLH transcription factor allowed almond domestication.</title>
        <authorList>
            <person name="Sanchez-Perez R."/>
            <person name="Pavan S."/>
            <person name="Mazzeo R."/>
            <person name="Moldovan C."/>
            <person name="Aiese Cigliano R."/>
            <person name="Del Cueto J."/>
            <person name="Ricciardi F."/>
            <person name="Lotti C."/>
            <person name="Ricciardi L."/>
            <person name="Dicenta F."/>
            <person name="Lopez-Marques R.L."/>
            <person name="Lindberg Moller B."/>
        </authorList>
    </citation>
    <scope>NUCLEOTIDE SEQUENCE</scope>
</reference>
<evidence type="ECO:0000256" key="6">
    <source>
        <dbReference type="RuleBase" id="RU004914"/>
    </source>
</evidence>
<keyword evidence="5 6" id="KW-0472">Membrane</keyword>
<evidence type="ECO:0000256" key="1">
    <source>
        <dbReference type="ARBA" id="ARBA00004141"/>
    </source>
</evidence>
<keyword evidence="3 6" id="KW-0812">Transmembrane</keyword>